<sequence>MAGSGASDDDEVVFDAPHRIRVFTSGRVERCFGTDTSPASTDAESGVASKDHAISPDVAVCHYLPPAAMDAGVEDGGSSRLPVLVYFLGDGFCLLSAFNGIIHGYINSLAAPARAVVVSVEYRLAPEHPIPAAYEDSWRAPCWAASHLSGGGGGEDPWLTEHATSPACPSPARAPGRTSRTTWPCAPAPGSAASSWSTHTS</sequence>
<feature type="region of interest" description="Disordered" evidence="1">
    <location>
        <begin position="154"/>
        <end position="201"/>
    </location>
</feature>
<accession>A0A1E5WH24</accession>
<dbReference type="PANTHER" id="PTHR23024">
    <property type="entry name" value="ARYLACETAMIDE DEACETYLASE"/>
    <property type="match status" value="1"/>
</dbReference>
<dbReference type="InterPro" id="IPR029058">
    <property type="entry name" value="AB_hydrolase_fold"/>
</dbReference>
<dbReference type="PANTHER" id="PTHR23024:SF392">
    <property type="entry name" value="OS09G0462200 PROTEIN"/>
    <property type="match status" value="1"/>
</dbReference>
<feature type="domain" description="Alpha/beta hydrolase fold-3" evidence="2">
    <location>
        <begin position="84"/>
        <end position="148"/>
    </location>
</feature>
<dbReference type="EMBL" id="LWDX02008521">
    <property type="protein sequence ID" value="OEL36644.1"/>
    <property type="molecule type" value="Genomic_DNA"/>
</dbReference>
<dbReference type="Pfam" id="PF07859">
    <property type="entry name" value="Abhydrolase_3"/>
    <property type="match status" value="1"/>
</dbReference>
<evidence type="ECO:0000256" key="1">
    <source>
        <dbReference type="SAM" id="MobiDB-lite"/>
    </source>
</evidence>
<name>A0A1E5WH24_9POAL</name>
<dbReference type="InterPro" id="IPR050466">
    <property type="entry name" value="Carboxylest/Gibb_receptor"/>
</dbReference>
<dbReference type="AlphaFoldDB" id="A0A1E5WH24"/>
<proteinExistence type="predicted"/>
<protein>
    <submittedName>
        <fullName evidence="3">Putative carboxylesterase 13</fullName>
    </submittedName>
</protein>
<dbReference type="STRING" id="888268.A0A1E5WH24"/>
<keyword evidence="4" id="KW-1185">Reference proteome</keyword>
<comment type="caution">
    <text evidence="3">The sequence shown here is derived from an EMBL/GenBank/DDBJ whole genome shotgun (WGS) entry which is preliminary data.</text>
</comment>
<dbReference type="Gene3D" id="3.40.50.1820">
    <property type="entry name" value="alpha/beta hydrolase"/>
    <property type="match status" value="1"/>
</dbReference>
<dbReference type="OrthoDB" id="639065at2759"/>
<evidence type="ECO:0000313" key="3">
    <source>
        <dbReference type="EMBL" id="OEL36644.1"/>
    </source>
</evidence>
<organism evidence="3 4">
    <name type="scientific">Dichanthelium oligosanthes</name>
    <dbReference type="NCBI Taxonomy" id="888268"/>
    <lineage>
        <taxon>Eukaryota</taxon>
        <taxon>Viridiplantae</taxon>
        <taxon>Streptophyta</taxon>
        <taxon>Embryophyta</taxon>
        <taxon>Tracheophyta</taxon>
        <taxon>Spermatophyta</taxon>
        <taxon>Magnoliopsida</taxon>
        <taxon>Liliopsida</taxon>
        <taxon>Poales</taxon>
        <taxon>Poaceae</taxon>
        <taxon>PACMAD clade</taxon>
        <taxon>Panicoideae</taxon>
        <taxon>Panicodae</taxon>
        <taxon>Paniceae</taxon>
        <taxon>Dichantheliinae</taxon>
        <taxon>Dichanthelium</taxon>
    </lineage>
</organism>
<evidence type="ECO:0000259" key="2">
    <source>
        <dbReference type="Pfam" id="PF07859"/>
    </source>
</evidence>
<dbReference type="GO" id="GO:0016787">
    <property type="term" value="F:hydrolase activity"/>
    <property type="evidence" value="ECO:0007669"/>
    <property type="project" value="InterPro"/>
</dbReference>
<dbReference type="Proteomes" id="UP000095767">
    <property type="component" value="Unassembled WGS sequence"/>
</dbReference>
<dbReference type="SUPFAM" id="SSF53474">
    <property type="entry name" value="alpha/beta-Hydrolases"/>
    <property type="match status" value="1"/>
</dbReference>
<feature type="compositionally biased region" description="Low complexity" evidence="1">
    <location>
        <begin position="184"/>
        <end position="201"/>
    </location>
</feature>
<dbReference type="InterPro" id="IPR013094">
    <property type="entry name" value="AB_hydrolase_3"/>
</dbReference>
<reference evidence="3 4" key="1">
    <citation type="submission" date="2016-09" db="EMBL/GenBank/DDBJ databases">
        <title>The draft genome of Dichanthelium oligosanthes: A C3 panicoid grass species.</title>
        <authorList>
            <person name="Studer A.J."/>
            <person name="Schnable J.C."/>
            <person name="Brutnell T.P."/>
        </authorList>
    </citation>
    <scope>NUCLEOTIDE SEQUENCE [LARGE SCALE GENOMIC DNA]</scope>
    <source>
        <strain evidence="4">cv. Kellogg 1175</strain>
        <tissue evidence="3">Leaf</tissue>
    </source>
</reference>
<evidence type="ECO:0000313" key="4">
    <source>
        <dbReference type="Proteomes" id="UP000095767"/>
    </source>
</evidence>
<gene>
    <name evidence="3" type="ORF">BAE44_0002339</name>
</gene>